<keyword evidence="2" id="KW-0804">Transcription</keyword>
<dbReference type="PRINTS" id="PR00037">
    <property type="entry name" value="HTHLACR"/>
</dbReference>
<keyword evidence="5" id="KW-1185">Reference proteome</keyword>
<dbReference type="PANTHER" id="PTHR30363">
    <property type="entry name" value="HTH-TYPE TRANSCRIPTIONAL REGULATOR SRLR-RELATED"/>
    <property type="match status" value="1"/>
</dbReference>
<dbReference type="InterPro" id="IPR050313">
    <property type="entry name" value="Carb_Metab_HTH_regulators"/>
</dbReference>
<reference evidence="4 5" key="2">
    <citation type="journal article" date="2016" name="ISME J.">
        <title>Characterization of the first cultured representative of Verrucomicrobia subdivision 5 indicates the proposal of a novel phylum.</title>
        <authorList>
            <person name="Spring S."/>
            <person name="Bunk B."/>
            <person name="Sproer C."/>
            <person name="Schumann P."/>
            <person name="Rohde M."/>
            <person name="Tindall B.J."/>
            <person name="Klenk H.P."/>
        </authorList>
    </citation>
    <scope>NUCLEOTIDE SEQUENCE [LARGE SCALE GENOMIC DNA]</scope>
    <source>
        <strain evidence="4 5">L21-Fru-AB</strain>
    </source>
</reference>
<sequence>MRLREDGLVRVDDLAEELAVSPATIRRDLEELESKNELRRVHGGAVRAGGLMEEPLFDDKTSRSPEEKKRIASEAVKLIHPDASIYIDGGSTLLELARLLRDWTQITVVTNSLRAAYELASGGPRLILVGGELRRRSQTMVGPLTRCLVEEIHLDQAFMGTIGLDADAGLTTTDPGEAFTKREVTARAREVILLADSSKIGAVSFAHSGGMEHLDRVITDRGAPASFTKLLKKKGIQLTRA</sequence>
<dbReference type="InterPro" id="IPR036390">
    <property type="entry name" value="WH_DNA-bd_sf"/>
</dbReference>
<dbReference type="PROSITE" id="PS51000">
    <property type="entry name" value="HTH_DEOR_2"/>
    <property type="match status" value="1"/>
</dbReference>
<evidence type="ECO:0000313" key="4">
    <source>
        <dbReference type="EMBL" id="AKJ64677.1"/>
    </source>
</evidence>
<dbReference type="Gene3D" id="3.40.50.1360">
    <property type="match status" value="1"/>
</dbReference>
<evidence type="ECO:0000313" key="5">
    <source>
        <dbReference type="Proteomes" id="UP000035268"/>
    </source>
</evidence>
<accession>A0A0G3EGX7</accession>
<dbReference type="Pfam" id="PF08220">
    <property type="entry name" value="HTH_DeoR"/>
    <property type="match status" value="1"/>
</dbReference>
<dbReference type="PANTHER" id="PTHR30363:SF44">
    <property type="entry name" value="AGA OPERON TRANSCRIPTIONAL REPRESSOR-RELATED"/>
    <property type="match status" value="1"/>
</dbReference>
<reference evidence="5" key="1">
    <citation type="submission" date="2015-02" db="EMBL/GenBank/DDBJ databases">
        <title>Description and complete genome sequence of the first cultured representative of the subdivision 5 of the Verrucomicrobia phylum.</title>
        <authorList>
            <person name="Spring S."/>
            <person name="Bunk B."/>
            <person name="Sproer C."/>
            <person name="Klenk H.-P."/>
        </authorList>
    </citation>
    <scope>NUCLEOTIDE SEQUENCE [LARGE SCALE GENOMIC DNA]</scope>
    <source>
        <strain evidence="5">L21-Fru-AB</strain>
    </source>
</reference>
<evidence type="ECO:0000256" key="2">
    <source>
        <dbReference type="ARBA" id="ARBA00023163"/>
    </source>
</evidence>
<dbReference type="SMART" id="SM01134">
    <property type="entry name" value="DeoRC"/>
    <property type="match status" value="1"/>
</dbReference>
<keyword evidence="1" id="KW-0805">Transcription regulation</keyword>
<organism evidence="4 5">
    <name type="scientific">Kiritimatiella glycovorans</name>
    <dbReference type="NCBI Taxonomy" id="1307763"/>
    <lineage>
        <taxon>Bacteria</taxon>
        <taxon>Pseudomonadati</taxon>
        <taxon>Kiritimatiellota</taxon>
        <taxon>Kiritimatiellia</taxon>
        <taxon>Kiritimatiellales</taxon>
        <taxon>Kiritimatiellaceae</taxon>
        <taxon>Kiritimatiella</taxon>
    </lineage>
</organism>
<feature type="domain" description="HTH deoR-type" evidence="3">
    <location>
        <begin position="1"/>
        <end position="47"/>
    </location>
</feature>
<dbReference type="GO" id="GO:0003700">
    <property type="term" value="F:DNA-binding transcription factor activity"/>
    <property type="evidence" value="ECO:0007669"/>
    <property type="project" value="InterPro"/>
</dbReference>
<dbReference type="SMART" id="SM00420">
    <property type="entry name" value="HTH_DEOR"/>
    <property type="match status" value="1"/>
</dbReference>
<name>A0A0G3EGX7_9BACT</name>
<protein>
    <submittedName>
        <fullName evidence="4">DeoR family transcriptional regulator</fullName>
    </submittedName>
</protein>
<dbReference type="KEGG" id="vbl:L21SP4_01430"/>
<proteinExistence type="predicted"/>
<dbReference type="Pfam" id="PF00455">
    <property type="entry name" value="DeoRC"/>
    <property type="match status" value="1"/>
</dbReference>
<dbReference type="InterPro" id="IPR001034">
    <property type="entry name" value="DeoR_HTH"/>
</dbReference>
<evidence type="ECO:0000256" key="1">
    <source>
        <dbReference type="ARBA" id="ARBA00023015"/>
    </source>
</evidence>
<dbReference type="SUPFAM" id="SSF46785">
    <property type="entry name" value="Winged helix' DNA-binding domain"/>
    <property type="match status" value="1"/>
</dbReference>
<dbReference type="InterPro" id="IPR037171">
    <property type="entry name" value="NagB/RpiA_transferase-like"/>
</dbReference>
<dbReference type="STRING" id="1307763.L21SP4_01430"/>
<dbReference type="EMBL" id="CP010904">
    <property type="protein sequence ID" value="AKJ64677.1"/>
    <property type="molecule type" value="Genomic_DNA"/>
</dbReference>
<dbReference type="Proteomes" id="UP000035268">
    <property type="component" value="Chromosome"/>
</dbReference>
<dbReference type="AlphaFoldDB" id="A0A0G3EGX7"/>
<evidence type="ECO:0000259" key="3">
    <source>
        <dbReference type="PROSITE" id="PS51000"/>
    </source>
</evidence>
<dbReference type="SUPFAM" id="SSF100950">
    <property type="entry name" value="NagB/RpiA/CoA transferase-like"/>
    <property type="match status" value="1"/>
</dbReference>
<dbReference type="InterPro" id="IPR014036">
    <property type="entry name" value="DeoR-like_C"/>
</dbReference>
<gene>
    <name evidence="4" type="ORF">L21SP4_01430</name>
</gene>